<evidence type="ECO:0000256" key="9">
    <source>
        <dbReference type="ARBA" id="ARBA00022982"/>
    </source>
</evidence>
<keyword evidence="10" id="KW-0408">Iron</keyword>
<proteinExistence type="inferred from homology"/>
<dbReference type="PANTHER" id="PTHR38604">
    <property type="entry name" value="PERIPLASMIC NITRATE REDUCTASE, ELECTRON TRANSFER SUBUNIT"/>
    <property type="match status" value="1"/>
</dbReference>
<evidence type="ECO:0000256" key="4">
    <source>
        <dbReference type="ARBA" id="ARBA00022448"/>
    </source>
</evidence>
<dbReference type="SUPFAM" id="SSF48695">
    <property type="entry name" value="Multiheme cytochromes"/>
    <property type="match status" value="1"/>
</dbReference>
<evidence type="ECO:0000256" key="6">
    <source>
        <dbReference type="ARBA" id="ARBA00022723"/>
    </source>
</evidence>
<comment type="similarity">
    <text evidence="2">Belongs to the NapB family.</text>
</comment>
<sequence>MKFKLLITTMSALIFVFGCTNNDENLNNNVEKNKEFSFSSKPMPEDIGSLRGKHSLRSLSKAPVKMKIINNGDYDVSFEEQPPLVPHKSDYMRITIKDNRCLTCHSNANYKEEEAAKMPSSHFKTRSGKRLKTVSPRRYFCKQCHVSQVDVQPLVENTYVNTDE</sequence>
<dbReference type="GO" id="GO:0046872">
    <property type="term" value="F:metal ion binding"/>
    <property type="evidence" value="ECO:0007669"/>
    <property type="project" value="UniProtKB-KW"/>
</dbReference>
<evidence type="ECO:0000256" key="11">
    <source>
        <dbReference type="ARBA" id="ARBA00031832"/>
    </source>
</evidence>
<dbReference type="PANTHER" id="PTHR38604:SF1">
    <property type="entry name" value="PERIPLASMIC NITRATE REDUCTASE, ELECTRON TRANSFER SUBUNIT"/>
    <property type="match status" value="1"/>
</dbReference>
<keyword evidence="4" id="KW-0813">Transport</keyword>
<dbReference type="Gene3D" id="1.10.1130.10">
    <property type="entry name" value="Flavocytochrome C3, Chain A"/>
    <property type="match status" value="1"/>
</dbReference>
<evidence type="ECO:0000256" key="8">
    <source>
        <dbReference type="ARBA" id="ARBA00022764"/>
    </source>
</evidence>
<evidence type="ECO:0000256" key="5">
    <source>
        <dbReference type="ARBA" id="ARBA00022617"/>
    </source>
</evidence>
<dbReference type="GO" id="GO:0042597">
    <property type="term" value="C:periplasmic space"/>
    <property type="evidence" value="ECO:0007669"/>
    <property type="project" value="UniProtKB-SubCell"/>
</dbReference>
<evidence type="ECO:0000256" key="2">
    <source>
        <dbReference type="ARBA" id="ARBA00007368"/>
    </source>
</evidence>
<name>A0A1W1DZC6_9ZZZZ</name>
<accession>A0A1W1DZC6</accession>
<dbReference type="EMBL" id="FPHY01000147">
    <property type="protein sequence ID" value="SFV87080.1"/>
    <property type="molecule type" value="Genomic_DNA"/>
</dbReference>
<evidence type="ECO:0000256" key="1">
    <source>
        <dbReference type="ARBA" id="ARBA00004418"/>
    </source>
</evidence>
<evidence type="ECO:0000256" key="3">
    <source>
        <dbReference type="ARBA" id="ARBA00013773"/>
    </source>
</evidence>
<evidence type="ECO:0000256" key="10">
    <source>
        <dbReference type="ARBA" id="ARBA00023004"/>
    </source>
</evidence>
<keyword evidence="8" id="KW-0574">Periplasm</keyword>
<dbReference type="AlphaFoldDB" id="A0A1W1DZC6"/>
<dbReference type="GO" id="GO:0009061">
    <property type="term" value="P:anaerobic respiration"/>
    <property type="evidence" value="ECO:0007669"/>
    <property type="project" value="InterPro"/>
</dbReference>
<dbReference type="PROSITE" id="PS51257">
    <property type="entry name" value="PROKAR_LIPOPROTEIN"/>
    <property type="match status" value="1"/>
</dbReference>
<evidence type="ECO:0000256" key="7">
    <source>
        <dbReference type="ARBA" id="ARBA00022729"/>
    </source>
</evidence>
<organism evidence="12">
    <name type="scientific">hydrothermal vent metagenome</name>
    <dbReference type="NCBI Taxonomy" id="652676"/>
    <lineage>
        <taxon>unclassified sequences</taxon>
        <taxon>metagenomes</taxon>
        <taxon>ecological metagenomes</taxon>
    </lineage>
</organism>
<keyword evidence="5" id="KW-0349">Heme</keyword>
<keyword evidence="7" id="KW-0732">Signal</keyword>
<reference evidence="12" key="1">
    <citation type="submission" date="2016-10" db="EMBL/GenBank/DDBJ databases">
        <authorList>
            <person name="de Groot N.N."/>
        </authorList>
    </citation>
    <scope>NUCLEOTIDE SEQUENCE</scope>
</reference>
<gene>
    <name evidence="12" type="ORF">MNB_SUP05-SYMBIONT-4-515</name>
</gene>
<dbReference type="Pfam" id="PF03892">
    <property type="entry name" value="NapB"/>
    <property type="match status" value="1"/>
</dbReference>
<dbReference type="InterPro" id="IPR036280">
    <property type="entry name" value="Multihaem_cyt_sf"/>
</dbReference>
<dbReference type="PIRSF" id="PIRSF006105">
    <property type="entry name" value="NapB"/>
    <property type="match status" value="1"/>
</dbReference>
<dbReference type="InterPro" id="IPR005591">
    <property type="entry name" value="NapB"/>
</dbReference>
<keyword evidence="9" id="KW-0249">Electron transport</keyword>
<protein>
    <recommendedName>
        <fullName evidence="3">Periplasmic nitrate reductase, electron transfer subunit</fullName>
    </recommendedName>
    <alternativeName>
        <fullName evidence="11">Diheme cytochrome c NapB</fullName>
    </alternativeName>
</protein>
<comment type="subcellular location">
    <subcellularLocation>
        <location evidence="1">Periplasm</location>
    </subcellularLocation>
</comment>
<keyword evidence="6" id="KW-0479">Metal-binding</keyword>
<evidence type="ECO:0000313" key="12">
    <source>
        <dbReference type="EMBL" id="SFV87080.1"/>
    </source>
</evidence>